<accession>A0A0F7S1M8</accession>
<sequence>MLLTADIFPTGYFVANNAYTMLNDIKQKDTTVYAVNSVPEHLAEAKKHGAIPLHLTNDDPVKTVKEATKKSSATSVSSHCVLLSKHHDLFGSFIQHTCPIKDTPKYYKLFNKCKVLKTVFKMNHAN</sequence>
<proteinExistence type="predicted"/>
<evidence type="ECO:0000313" key="2">
    <source>
        <dbReference type="Proteomes" id="UP000242770"/>
    </source>
</evidence>
<gene>
    <name evidence="1" type="primary">SSCI16770.1</name>
</gene>
<dbReference type="Proteomes" id="UP000242770">
    <property type="component" value="Unassembled WGS sequence"/>
</dbReference>
<reference evidence="2" key="1">
    <citation type="submission" date="2014-06" db="EMBL/GenBank/DDBJ databases">
        <authorList>
            <person name="Berkman P.J."/>
        </authorList>
    </citation>
    <scope>NUCLEOTIDE SEQUENCE [LARGE SCALE GENOMIC DNA]</scope>
</reference>
<dbReference type="STRING" id="49012.A0A0F7S1M8"/>
<dbReference type="EMBL" id="CCFA01000858">
    <property type="protein sequence ID" value="CDW96777.1"/>
    <property type="molecule type" value="Genomic_DNA"/>
</dbReference>
<protein>
    <submittedName>
        <fullName evidence="1">Uncharacterized protein</fullName>
    </submittedName>
</protein>
<evidence type="ECO:0000313" key="1">
    <source>
        <dbReference type="EMBL" id="CDW96777.1"/>
    </source>
</evidence>
<dbReference type="SUPFAM" id="SSF51735">
    <property type="entry name" value="NAD(P)-binding Rossmann-fold domains"/>
    <property type="match status" value="1"/>
</dbReference>
<name>A0A0F7S1M8_9BASI</name>
<keyword evidence="2" id="KW-1185">Reference proteome</keyword>
<dbReference type="InterPro" id="IPR036291">
    <property type="entry name" value="NAD(P)-bd_dom_sf"/>
</dbReference>
<dbReference type="AlphaFoldDB" id="A0A0F7S1M8"/>
<organism evidence="1 2">
    <name type="scientific">Sporisorium scitamineum</name>
    <dbReference type="NCBI Taxonomy" id="49012"/>
    <lineage>
        <taxon>Eukaryota</taxon>
        <taxon>Fungi</taxon>
        <taxon>Dikarya</taxon>
        <taxon>Basidiomycota</taxon>
        <taxon>Ustilaginomycotina</taxon>
        <taxon>Ustilaginomycetes</taxon>
        <taxon>Ustilaginales</taxon>
        <taxon>Ustilaginaceae</taxon>
        <taxon>Sporisorium</taxon>
    </lineage>
</organism>